<dbReference type="InterPro" id="IPR024265">
    <property type="entry name" value="DUF3788"/>
</dbReference>
<gene>
    <name evidence="1" type="ordered locus">CKL_1306</name>
</gene>
<dbReference type="EMBL" id="CP000673">
    <property type="protein sequence ID" value="EDK33348.1"/>
    <property type="molecule type" value="Genomic_DNA"/>
</dbReference>
<proteinExistence type="predicted"/>
<reference evidence="1 2" key="1">
    <citation type="journal article" date="2008" name="Proc. Natl. Acad. Sci. U.S.A.">
        <title>The genome of Clostridium kluyveri, a strict anaerobe with unique metabolic features.</title>
        <authorList>
            <person name="Seedorf H."/>
            <person name="Fricke W.F."/>
            <person name="Veith B."/>
            <person name="Brueggemann H."/>
            <person name="Liesegang H."/>
            <person name="Strittmatter A."/>
            <person name="Miethke M."/>
            <person name="Buckel W."/>
            <person name="Hinderberger J."/>
            <person name="Li F."/>
            <person name="Hagemeier C."/>
            <person name="Thauer R.K."/>
            <person name="Gottschalk G."/>
        </authorList>
    </citation>
    <scope>NUCLEOTIDE SEQUENCE [LARGE SCALE GENOMIC DNA]</scope>
    <source>
        <strain evidence="2">ATCC 8527 / DSM 555 / NCIMB 10680</strain>
    </source>
</reference>
<dbReference type="eggNOG" id="ENOG5031JZ3">
    <property type="taxonomic scope" value="Bacteria"/>
</dbReference>
<organism evidence="1 2">
    <name type="scientific">Clostridium kluyveri (strain ATCC 8527 / DSM 555 / NBRC 12016 / NCIMB 10680 / K1)</name>
    <dbReference type="NCBI Taxonomy" id="431943"/>
    <lineage>
        <taxon>Bacteria</taxon>
        <taxon>Bacillati</taxon>
        <taxon>Bacillota</taxon>
        <taxon>Clostridia</taxon>
        <taxon>Eubacteriales</taxon>
        <taxon>Clostridiaceae</taxon>
        <taxon>Clostridium</taxon>
    </lineage>
</organism>
<sequence length="139" mass="16617">MYERMLNKQIIPSLNDIYETIGKESILYLEKLHQFMIDSYELSIRLKFRFGSDHGWCYKYCHKNKHICYVFFEKGAFTVIIQIGENQLNKLYNKLDSLSLEDKDAWKNQYSYRILSNKNLEDIKSIIAIKMNSIKKKVS</sequence>
<dbReference type="STRING" id="431943.CKL_1306"/>
<accession>A5N7R7</accession>
<dbReference type="Proteomes" id="UP000002411">
    <property type="component" value="Chromosome"/>
</dbReference>
<keyword evidence="2" id="KW-1185">Reference proteome</keyword>
<dbReference type="HOGENOM" id="CLU_125862_1_0_9"/>
<name>A5N7R7_CLOK5</name>
<evidence type="ECO:0008006" key="3">
    <source>
        <dbReference type="Google" id="ProtNLM"/>
    </source>
</evidence>
<evidence type="ECO:0000313" key="1">
    <source>
        <dbReference type="EMBL" id="EDK33348.1"/>
    </source>
</evidence>
<dbReference type="AlphaFoldDB" id="A5N7R7"/>
<dbReference type="Pfam" id="PF12663">
    <property type="entry name" value="DUF3788"/>
    <property type="match status" value="1"/>
</dbReference>
<evidence type="ECO:0000313" key="2">
    <source>
        <dbReference type="Proteomes" id="UP000002411"/>
    </source>
</evidence>
<protein>
    <recommendedName>
        <fullName evidence="3">DUF3788 domain-containing protein</fullName>
    </recommendedName>
</protein>
<dbReference type="KEGG" id="ckl:CKL_1306"/>